<evidence type="ECO:0000256" key="6">
    <source>
        <dbReference type="ARBA" id="ARBA00023157"/>
    </source>
</evidence>
<keyword evidence="7" id="KW-0325">Glycoprotein</keyword>
<dbReference type="Gene3D" id="1.10.1450.10">
    <property type="entry name" value="Tetraspanin"/>
    <property type="match status" value="1"/>
</dbReference>
<gene>
    <name evidence="10" type="primary">UPK1A</name>
</gene>
<dbReference type="AlphaFoldDB" id="K7E953"/>
<dbReference type="GeneTree" id="ENSGT00940000160881"/>
<dbReference type="InterPro" id="IPR018499">
    <property type="entry name" value="Tetraspanin/Peripherin"/>
</dbReference>
<dbReference type="GO" id="GO:0005886">
    <property type="term" value="C:plasma membrane"/>
    <property type="evidence" value="ECO:0000318"/>
    <property type="project" value="GO_Central"/>
</dbReference>
<organism evidence="10 11">
    <name type="scientific">Ornithorhynchus anatinus</name>
    <name type="common">Duckbill platypus</name>
    <dbReference type="NCBI Taxonomy" id="9258"/>
    <lineage>
        <taxon>Eukaryota</taxon>
        <taxon>Metazoa</taxon>
        <taxon>Chordata</taxon>
        <taxon>Craniata</taxon>
        <taxon>Vertebrata</taxon>
        <taxon>Euteleostomi</taxon>
        <taxon>Mammalia</taxon>
        <taxon>Monotremata</taxon>
        <taxon>Ornithorhynchidae</taxon>
        <taxon>Ornithorhynchus</taxon>
    </lineage>
</organism>
<reference evidence="10" key="3">
    <citation type="submission" date="2025-09" db="UniProtKB">
        <authorList>
            <consortium name="Ensembl"/>
        </authorList>
    </citation>
    <scope>IDENTIFICATION</scope>
    <source>
        <strain evidence="10">Glennie</strain>
    </source>
</reference>
<reference evidence="10" key="2">
    <citation type="submission" date="2025-08" db="UniProtKB">
        <authorList>
            <consortium name="Ensembl"/>
        </authorList>
    </citation>
    <scope>IDENTIFICATION</scope>
    <source>
        <strain evidence="10">Glennie</strain>
    </source>
</reference>
<comment type="subcellular location">
    <subcellularLocation>
        <location evidence="1 9">Membrane</location>
        <topology evidence="1 9">Multi-pass membrane protein</topology>
    </subcellularLocation>
</comment>
<keyword evidence="5 9" id="KW-0472">Membrane</keyword>
<dbReference type="PIRSF" id="PIRSF002419">
    <property type="entry name" value="Tetraspanin"/>
    <property type="match status" value="1"/>
</dbReference>
<dbReference type="SUPFAM" id="SSF48652">
    <property type="entry name" value="Tetraspanin"/>
    <property type="match status" value="1"/>
</dbReference>
<comment type="similarity">
    <text evidence="2 9">Belongs to the tetraspanin (TM4SF) family.</text>
</comment>
<dbReference type="PANTHER" id="PTHR47110:SF2">
    <property type="entry name" value="UROPLAKIN-1B"/>
    <property type="match status" value="1"/>
</dbReference>
<name>K7E953_ORNAN</name>
<dbReference type="eggNOG" id="KOG3882">
    <property type="taxonomic scope" value="Eukaryota"/>
</dbReference>
<dbReference type="GO" id="GO:0030855">
    <property type="term" value="P:epithelial cell differentiation"/>
    <property type="evidence" value="ECO:0007669"/>
    <property type="project" value="Ensembl"/>
</dbReference>
<dbReference type="InterPro" id="IPR008952">
    <property type="entry name" value="Tetraspanin_EC2_sf"/>
</dbReference>
<evidence type="ECO:0000256" key="4">
    <source>
        <dbReference type="ARBA" id="ARBA00022989"/>
    </source>
</evidence>
<evidence type="ECO:0000256" key="2">
    <source>
        <dbReference type="ARBA" id="ARBA00006840"/>
    </source>
</evidence>
<evidence type="ECO:0000256" key="3">
    <source>
        <dbReference type="ARBA" id="ARBA00022692"/>
    </source>
</evidence>
<evidence type="ECO:0000256" key="7">
    <source>
        <dbReference type="ARBA" id="ARBA00023180"/>
    </source>
</evidence>
<dbReference type="CDD" id="cd03156">
    <property type="entry name" value="uroplakin_I_like_LEL"/>
    <property type="match status" value="1"/>
</dbReference>
<dbReference type="InterPro" id="IPR000301">
    <property type="entry name" value="Tetraspanin_animals"/>
</dbReference>
<dbReference type="HOGENOM" id="CLU_1690881_0_0_1"/>
<keyword evidence="4 9" id="KW-1133">Transmembrane helix</keyword>
<feature type="transmembrane region" description="Helical" evidence="9">
    <location>
        <begin position="236"/>
        <end position="256"/>
    </location>
</feature>
<evidence type="ECO:0000256" key="9">
    <source>
        <dbReference type="RuleBase" id="RU361218"/>
    </source>
</evidence>
<comment type="function">
    <text evidence="8">Component of the asymmetric unit membrane (AUM); a highly specialized biomembrane elaborated by terminally differentiated urothelial cells. May play an important role in normal bladder epithelial physiology, possibly in regulating membrane permeability of superficial umbrella cells or in stabilizing the apical membrane through AUM/cytoskeletal interactions.</text>
</comment>
<evidence type="ECO:0000256" key="8">
    <source>
        <dbReference type="ARBA" id="ARBA00049584"/>
    </source>
</evidence>
<feature type="transmembrane region" description="Helical" evidence="9">
    <location>
        <begin position="63"/>
        <end position="87"/>
    </location>
</feature>
<keyword evidence="11" id="KW-1185">Reference proteome</keyword>
<dbReference type="GO" id="GO:0009986">
    <property type="term" value="C:cell surface"/>
    <property type="evidence" value="ECO:0007669"/>
    <property type="project" value="Ensembl"/>
</dbReference>
<dbReference type="OMA" id="VVYIFEC"/>
<feature type="transmembrane region" description="Helical" evidence="9">
    <location>
        <begin position="16"/>
        <end position="43"/>
    </location>
</feature>
<keyword evidence="6" id="KW-1015">Disulfide bond</keyword>
<evidence type="ECO:0000313" key="11">
    <source>
        <dbReference type="Proteomes" id="UP000002279"/>
    </source>
</evidence>
<dbReference type="PRINTS" id="PR00259">
    <property type="entry name" value="TMFOUR"/>
</dbReference>
<reference evidence="10 11" key="1">
    <citation type="journal article" date="2008" name="Nature">
        <title>Genome analysis of the platypus reveals unique signatures of evolution.</title>
        <authorList>
            <person name="Warren W.C."/>
            <person name="Hillier L.W."/>
            <person name="Marshall Graves J.A."/>
            <person name="Birney E."/>
            <person name="Ponting C.P."/>
            <person name="Grutzner F."/>
            <person name="Belov K."/>
            <person name="Miller W."/>
            <person name="Clarke L."/>
            <person name="Chinwalla A.T."/>
            <person name="Yang S.P."/>
            <person name="Heger A."/>
            <person name="Locke D.P."/>
            <person name="Miethke P."/>
            <person name="Waters P.D."/>
            <person name="Veyrunes F."/>
            <person name="Fulton L."/>
            <person name="Fulton B."/>
            <person name="Graves T."/>
            <person name="Wallis J."/>
            <person name="Puente X.S."/>
            <person name="Lopez-Otin C."/>
            <person name="Ordonez G.R."/>
            <person name="Eichler E.E."/>
            <person name="Chen L."/>
            <person name="Cheng Z."/>
            <person name="Deakin J.E."/>
            <person name="Alsop A."/>
            <person name="Thompson K."/>
            <person name="Kirby P."/>
            <person name="Papenfuss A.T."/>
            <person name="Wakefield M.J."/>
            <person name="Olender T."/>
            <person name="Lancet D."/>
            <person name="Huttley G.A."/>
            <person name="Smit A.F."/>
            <person name="Pask A."/>
            <person name="Temple-Smith P."/>
            <person name="Batzer M.A."/>
            <person name="Walker J.A."/>
            <person name="Konkel M.K."/>
            <person name="Harris R.S."/>
            <person name="Whittington C.M."/>
            <person name="Wong E.S."/>
            <person name="Gemmell N.J."/>
            <person name="Buschiazzo E."/>
            <person name="Vargas Jentzsch I.M."/>
            <person name="Merkel A."/>
            <person name="Schmitz J."/>
            <person name="Zemann A."/>
            <person name="Churakov G."/>
            <person name="Kriegs J.O."/>
            <person name="Brosius J."/>
            <person name="Murchison E.P."/>
            <person name="Sachidanandam R."/>
            <person name="Smith C."/>
            <person name="Hannon G.J."/>
            <person name="Tsend-Ayush E."/>
            <person name="McMillan D."/>
            <person name="Attenborough R."/>
            <person name="Rens W."/>
            <person name="Ferguson-Smith M."/>
            <person name="Lefevre C.M."/>
            <person name="Sharp J.A."/>
            <person name="Nicholas K.R."/>
            <person name="Ray D.A."/>
            <person name="Kube M."/>
            <person name="Reinhardt R."/>
            <person name="Pringle T.H."/>
            <person name="Taylor J."/>
            <person name="Jones R.C."/>
            <person name="Nixon B."/>
            <person name="Dacheux J.L."/>
            <person name="Niwa H."/>
            <person name="Sekita Y."/>
            <person name="Huang X."/>
            <person name="Stark A."/>
            <person name="Kheradpour P."/>
            <person name="Kellis M."/>
            <person name="Flicek P."/>
            <person name="Chen Y."/>
            <person name="Webber C."/>
            <person name="Hardison R."/>
            <person name="Nelson J."/>
            <person name="Hallsworth-Pepin K."/>
            <person name="Delehaunty K."/>
            <person name="Markovic C."/>
            <person name="Minx P."/>
            <person name="Feng Y."/>
            <person name="Kremitzki C."/>
            <person name="Mitreva M."/>
            <person name="Glasscock J."/>
            <person name="Wylie T."/>
            <person name="Wohldmann P."/>
            <person name="Thiru P."/>
            <person name="Nhan M.N."/>
            <person name="Pohl C.S."/>
            <person name="Smith S.M."/>
            <person name="Hou S."/>
            <person name="Nefedov M."/>
            <person name="de Jong P.J."/>
            <person name="Renfree M.B."/>
            <person name="Mardis E.R."/>
            <person name="Wilson R.K."/>
        </authorList>
    </citation>
    <scope>NUCLEOTIDE SEQUENCE [LARGE SCALE GENOMIC DNA]</scope>
    <source>
        <strain evidence="10 11">Glennie</strain>
    </source>
</reference>
<evidence type="ECO:0000313" key="10">
    <source>
        <dbReference type="Ensembl" id="ENSOANP00000030060.2"/>
    </source>
</evidence>
<accession>K7E953</accession>
<dbReference type="Bgee" id="ENSOANG00000030164">
    <property type="expression patterns" value="Expressed in adult mammalian kidney and 3 other cell types or tissues"/>
</dbReference>
<proteinExistence type="inferred from homology"/>
<dbReference type="Proteomes" id="UP000002279">
    <property type="component" value="Chromosome 5"/>
</dbReference>
<dbReference type="InParanoid" id="K7E953"/>
<dbReference type="FunFam" id="1.10.1450.10:FF:000017">
    <property type="entry name" value="Tetraspanin"/>
    <property type="match status" value="1"/>
</dbReference>
<dbReference type="Pfam" id="PF00335">
    <property type="entry name" value="Tetraspanin"/>
    <property type="match status" value="1"/>
</dbReference>
<dbReference type="Ensembl" id="ENSOANT00000039305.2">
    <property type="protein sequence ID" value="ENSOANP00000030060.2"/>
    <property type="gene ID" value="ENSOANG00000030164.2"/>
</dbReference>
<dbReference type="PANTHER" id="PTHR47110">
    <property type="entry name" value="TESTIS-SPECIFIC EXPRESSED PROTEIN 55"/>
    <property type="match status" value="1"/>
</dbReference>
<evidence type="ECO:0000256" key="1">
    <source>
        <dbReference type="ARBA" id="ARBA00004141"/>
    </source>
</evidence>
<protein>
    <recommendedName>
        <fullName evidence="9">Tetraspanin</fullName>
    </recommendedName>
</protein>
<feature type="transmembrane region" description="Helical" evidence="9">
    <location>
        <begin position="94"/>
        <end position="115"/>
    </location>
</feature>
<dbReference type="FunCoup" id="K7E953">
    <property type="interactions" value="69"/>
</dbReference>
<keyword evidence="3 9" id="KW-0812">Transmembrane</keyword>
<sequence length="259" mass="28969">REAEVGMEDEKGSPALVVACLIVGNVVVLLSGLALFAESVWVASDPYRVYPTLGVSGKDDVFAGAWISIFTGFAFFLVGSLGLVALLRRSRPMVLTYLVLMLIVYVFESASSITAHTHRDYMVSDPSLITKEMLTHYGAPSRQGRELTRLWDSIMVEKECCGTLGPLDWVHYTSTFRTSIPEAVFPWPPPCCRRDPNFIPLSEEGCRVGHRDYIFTKGCFEHIGHAIDSYAWGVSWFGFAILMWTLPVLLLTLYHYTTL</sequence>
<dbReference type="STRING" id="9258.ENSOANP00000030060"/>
<evidence type="ECO:0000256" key="5">
    <source>
        <dbReference type="ARBA" id="ARBA00023136"/>
    </source>
</evidence>